<comment type="caution">
    <text evidence="13">The sequence shown here is derived from an EMBL/GenBank/DDBJ whole genome shotgun (WGS) entry which is preliminary data.</text>
</comment>
<dbReference type="GO" id="GO:0005737">
    <property type="term" value="C:cytoplasm"/>
    <property type="evidence" value="ECO:0007669"/>
    <property type="project" value="TreeGrafter"/>
</dbReference>
<dbReference type="PANTHER" id="PTHR43435">
    <property type="entry name" value="RIBULOKINASE"/>
    <property type="match status" value="1"/>
</dbReference>
<evidence type="ECO:0000256" key="1">
    <source>
        <dbReference type="ARBA" id="ARBA00022490"/>
    </source>
</evidence>
<evidence type="ECO:0000259" key="12">
    <source>
        <dbReference type="Pfam" id="PF02782"/>
    </source>
</evidence>
<keyword evidence="9" id="KW-0443">Lipid metabolism</keyword>
<keyword evidence="6" id="KW-0521">NADP</keyword>
<keyword evidence="14" id="KW-1185">Reference proteome</keyword>
<protein>
    <recommendedName>
        <fullName evidence="12">Carbohydrate kinase FGGY C-terminal domain-containing protein</fullName>
    </recommendedName>
</protein>
<keyword evidence="2" id="KW-0444">Lipid biosynthesis</keyword>
<dbReference type="SUPFAM" id="SSF56796">
    <property type="entry name" value="Dehydroquinate synthase-like"/>
    <property type="match status" value="1"/>
</dbReference>
<name>A0AA36DT17_CYLNA</name>
<dbReference type="Gene3D" id="3.40.50.1970">
    <property type="match status" value="1"/>
</dbReference>
<organism evidence="13 14">
    <name type="scientific">Cylicocyclus nassatus</name>
    <name type="common">Nematode worm</name>
    <dbReference type="NCBI Taxonomy" id="53992"/>
    <lineage>
        <taxon>Eukaryota</taxon>
        <taxon>Metazoa</taxon>
        <taxon>Ecdysozoa</taxon>
        <taxon>Nematoda</taxon>
        <taxon>Chromadorea</taxon>
        <taxon>Rhabditida</taxon>
        <taxon>Rhabditina</taxon>
        <taxon>Rhabditomorpha</taxon>
        <taxon>Strongyloidea</taxon>
        <taxon>Strongylidae</taxon>
        <taxon>Cylicocyclus</taxon>
    </lineage>
</organism>
<keyword evidence="3" id="KW-0808">Transferase</keyword>
<accession>A0AA36DT17</accession>
<evidence type="ECO:0000313" key="14">
    <source>
        <dbReference type="Proteomes" id="UP001176961"/>
    </source>
</evidence>
<dbReference type="InterPro" id="IPR018485">
    <property type="entry name" value="FGGY_C"/>
</dbReference>
<feature type="domain" description="Carbohydrate kinase FGGY C-terminal" evidence="12">
    <location>
        <begin position="130"/>
        <end position="237"/>
    </location>
</feature>
<dbReference type="GO" id="GO:0008654">
    <property type="term" value="P:phospholipid biosynthetic process"/>
    <property type="evidence" value="ECO:0007669"/>
    <property type="project" value="UniProtKB-KW"/>
</dbReference>
<dbReference type="InterPro" id="IPR032837">
    <property type="entry name" value="G1PDH"/>
</dbReference>
<evidence type="ECO:0000256" key="11">
    <source>
        <dbReference type="ARBA" id="ARBA00023264"/>
    </source>
</evidence>
<keyword evidence="8" id="KW-0520">NAD</keyword>
<dbReference type="Proteomes" id="UP001176961">
    <property type="component" value="Unassembled WGS sequence"/>
</dbReference>
<reference evidence="13" key="1">
    <citation type="submission" date="2023-07" db="EMBL/GenBank/DDBJ databases">
        <authorList>
            <consortium name="CYATHOMIX"/>
        </authorList>
    </citation>
    <scope>NUCLEOTIDE SEQUENCE</scope>
    <source>
        <strain evidence="13">N/A</strain>
    </source>
</reference>
<dbReference type="SUPFAM" id="SSF53067">
    <property type="entry name" value="Actin-like ATPase domain"/>
    <property type="match status" value="1"/>
</dbReference>
<evidence type="ECO:0000256" key="7">
    <source>
        <dbReference type="ARBA" id="ARBA00023002"/>
    </source>
</evidence>
<dbReference type="GO" id="GO:0046872">
    <property type="term" value="F:metal ion binding"/>
    <property type="evidence" value="ECO:0007669"/>
    <property type="project" value="UniProtKB-KW"/>
</dbReference>
<dbReference type="Gene3D" id="3.30.420.40">
    <property type="match status" value="2"/>
</dbReference>
<evidence type="ECO:0000256" key="4">
    <source>
        <dbReference type="ARBA" id="ARBA00022723"/>
    </source>
</evidence>
<dbReference type="Pfam" id="PF13685">
    <property type="entry name" value="Fe-ADH_2"/>
    <property type="match status" value="1"/>
</dbReference>
<dbReference type="Pfam" id="PF02782">
    <property type="entry name" value="FGGY_C"/>
    <property type="match status" value="1"/>
</dbReference>
<sequence>MDYQHQLGRHPDVLQPRTRAVGRRISMRPSAADDVFDKIPGRVLDLGTPVGTLGTIPAQLLGLRPGIPVAQGLGDAWAGQIGLGVLAPGSMALITGSSHVLTGQSDTRSTDNFAADYTAAAEKIGLNPYDVLNEQSRNIRPGSDGLIINEYFQGNRTPYTDSKARGIIWGLSLMHTPAHFYHAIQESVCYGTAHNLRAMKAAGFEVDRMVACGGATKSRDWIQMHADVPGVPIVLTEGRGRCGARKPGRVFKELFGDAKVIIIADENTWAVAGEQTKASLEGAGVETVEPMIFPGRPAVYACYANVEKIRDHMRDLDGVIACSIGSGTLNDITKRASDELGRRYMNHTMSCRAPQALIADLPTMAGAPQRCTATGLGDLIEKVPAGCRLDRRRRTGHRADRRREGLANGKPEAFDGLIEGLVMSGLAMQKYPHLVAPGLGRRSPILPPVGDGASRTLDVDAAVAKWPSAEEMEAKVRANFTGDMLEPAVRQTMDKYLDADALRERLELVKSTWPTVRERCRSQVMPAAKVEEIIKTVGGIYHPAQIGLTRGALPRHLLPVPDDSVALHPS</sequence>
<evidence type="ECO:0000256" key="10">
    <source>
        <dbReference type="ARBA" id="ARBA00023209"/>
    </source>
</evidence>
<keyword evidence="1" id="KW-0963">Cytoplasm</keyword>
<keyword evidence="10" id="KW-0594">Phospholipid biosynthesis</keyword>
<evidence type="ECO:0000256" key="5">
    <source>
        <dbReference type="ARBA" id="ARBA00022777"/>
    </source>
</evidence>
<dbReference type="GO" id="GO:0016491">
    <property type="term" value="F:oxidoreductase activity"/>
    <property type="evidence" value="ECO:0007669"/>
    <property type="project" value="UniProtKB-KW"/>
</dbReference>
<keyword evidence="5" id="KW-0418">Kinase</keyword>
<dbReference type="PANTHER" id="PTHR43435:SF4">
    <property type="entry name" value="FGGY CARBOHYDRATE KINASE DOMAIN-CONTAINING PROTEIN"/>
    <property type="match status" value="1"/>
</dbReference>
<evidence type="ECO:0000256" key="8">
    <source>
        <dbReference type="ARBA" id="ARBA00023027"/>
    </source>
</evidence>
<evidence type="ECO:0000256" key="3">
    <source>
        <dbReference type="ARBA" id="ARBA00022679"/>
    </source>
</evidence>
<evidence type="ECO:0000313" key="13">
    <source>
        <dbReference type="EMBL" id="CAJ0592219.1"/>
    </source>
</evidence>
<evidence type="ECO:0000256" key="2">
    <source>
        <dbReference type="ARBA" id="ARBA00022516"/>
    </source>
</evidence>
<keyword evidence="4" id="KW-0479">Metal-binding</keyword>
<evidence type="ECO:0000256" key="9">
    <source>
        <dbReference type="ARBA" id="ARBA00023098"/>
    </source>
</evidence>
<dbReference type="AlphaFoldDB" id="A0AA36DT17"/>
<keyword evidence="7" id="KW-0560">Oxidoreductase</keyword>
<dbReference type="GO" id="GO:0019321">
    <property type="term" value="P:pentose metabolic process"/>
    <property type="evidence" value="ECO:0007669"/>
    <property type="project" value="TreeGrafter"/>
</dbReference>
<evidence type="ECO:0000256" key="6">
    <source>
        <dbReference type="ARBA" id="ARBA00022857"/>
    </source>
</evidence>
<proteinExistence type="predicted"/>
<gene>
    <name evidence="13" type="ORF">CYNAS_LOCUS4202</name>
</gene>
<dbReference type="InterPro" id="IPR043129">
    <property type="entry name" value="ATPase_NBD"/>
</dbReference>
<dbReference type="GO" id="GO:0019150">
    <property type="term" value="F:D-ribulokinase activity"/>
    <property type="evidence" value="ECO:0007669"/>
    <property type="project" value="TreeGrafter"/>
</dbReference>
<dbReference type="EMBL" id="CATQJL010000024">
    <property type="protein sequence ID" value="CAJ0592219.1"/>
    <property type="molecule type" value="Genomic_DNA"/>
</dbReference>
<keyword evidence="11" id="KW-1208">Phospholipid metabolism</keyword>